<dbReference type="Gene3D" id="3.30.2010.10">
    <property type="entry name" value="Metalloproteases ('zincins'), catalytic domain"/>
    <property type="match status" value="1"/>
</dbReference>
<protein>
    <submittedName>
        <fullName evidence="14">Zinc metalloprotease HtpX</fullName>
    </submittedName>
</protein>
<evidence type="ECO:0000256" key="9">
    <source>
        <dbReference type="ARBA" id="ARBA00023049"/>
    </source>
</evidence>
<dbReference type="GO" id="GO:0008237">
    <property type="term" value="F:metallopeptidase activity"/>
    <property type="evidence" value="ECO:0007669"/>
    <property type="project" value="UniProtKB-KW"/>
</dbReference>
<comment type="cofactor">
    <cofactor evidence="11">
        <name>Zn(2+)</name>
        <dbReference type="ChEBI" id="CHEBI:29105"/>
    </cofactor>
    <text evidence="11">Binds 1 zinc ion per subunit.</text>
</comment>
<evidence type="ECO:0000259" key="13">
    <source>
        <dbReference type="Pfam" id="PF01435"/>
    </source>
</evidence>
<evidence type="ECO:0000256" key="6">
    <source>
        <dbReference type="ARBA" id="ARBA00022801"/>
    </source>
</evidence>
<dbReference type="InterPro" id="IPR050083">
    <property type="entry name" value="HtpX_protease"/>
</dbReference>
<feature type="domain" description="Peptidase M48" evidence="13">
    <location>
        <begin position="79"/>
        <end position="279"/>
    </location>
</feature>
<comment type="similarity">
    <text evidence="11">Belongs to the peptidase M48 family.</text>
</comment>
<keyword evidence="8 12" id="KW-1133">Transmembrane helix</keyword>
<accession>A0ABZ2F393</accession>
<dbReference type="EMBL" id="CP104311">
    <property type="protein sequence ID" value="WWF01679.1"/>
    <property type="molecule type" value="Genomic_DNA"/>
</dbReference>
<name>A0ABZ2F393_METCP</name>
<reference evidence="14 15" key="1">
    <citation type="submission" date="2022-09" db="EMBL/GenBank/DDBJ databases">
        <authorList>
            <person name="Giprobiosintez L."/>
        </authorList>
    </citation>
    <scope>NUCLEOTIDE SEQUENCE [LARGE SCALE GENOMIC DNA]</scope>
    <source>
        <strain evidence="15">VKPM-B-12549 (GBS-15)</strain>
    </source>
</reference>
<evidence type="ECO:0000256" key="7">
    <source>
        <dbReference type="ARBA" id="ARBA00022833"/>
    </source>
</evidence>
<dbReference type="Pfam" id="PF01435">
    <property type="entry name" value="Peptidase_M48"/>
    <property type="match status" value="1"/>
</dbReference>
<dbReference type="InterPro" id="IPR001915">
    <property type="entry name" value="Peptidase_M48"/>
</dbReference>
<keyword evidence="9 11" id="KW-0482">Metalloprotease</keyword>
<dbReference type="PANTHER" id="PTHR43221">
    <property type="entry name" value="PROTEASE HTPX"/>
    <property type="match status" value="1"/>
</dbReference>
<feature type="transmembrane region" description="Helical" evidence="12">
    <location>
        <begin position="44"/>
        <end position="65"/>
    </location>
</feature>
<keyword evidence="2" id="KW-1003">Cell membrane</keyword>
<comment type="subcellular location">
    <subcellularLocation>
        <location evidence="1">Cell membrane</location>
        <topology evidence="1">Multi-pass membrane protein</topology>
    </subcellularLocation>
</comment>
<evidence type="ECO:0000256" key="5">
    <source>
        <dbReference type="ARBA" id="ARBA00022723"/>
    </source>
</evidence>
<keyword evidence="10 12" id="KW-0472">Membrane</keyword>
<feature type="transmembrane region" description="Helical" evidence="12">
    <location>
        <begin position="20"/>
        <end position="38"/>
    </location>
</feature>
<dbReference type="CDD" id="cd07339">
    <property type="entry name" value="M48B_HtpX_like"/>
    <property type="match status" value="1"/>
</dbReference>
<keyword evidence="7 11" id="KW-0862">Zinc</keyword>
<evidence type="ECO:0000256" key="11">
    <source>
        <dbReference type="RuleBase" id="RU003983"/>
    </source>
</evidence>
<dbReference type="PANTHER" id="PTHR43221:SF1">
    <property type="entry name" value="PROTEASE HTPX"/>
    <property type="match status" value="1"/>
</dbReference>
<evidence type="ECO:0000313" key="14">
    <source>
        <dbReference type="EMBL" id="WWF01679.1"/>
    </source>
</evidence>
<keyword evidence="5" id="KW-0479">Metal-binding</keyword>
<gene>
    <name evidence="14" type="ORF">N4J17_14605</name>
</gene>
<sequence length="317" mass="35802">MLNLAQWHRNAWLNRLQSALLMAFMMALLALLGLLVWGEEGLSMLLLLAVVLLLLSPVVSPWLVLRLYRARPLHPAEVPALYDMLAEIARRAELPAVPTLCYVPSDLVNAFTVGGKRDAVIGVTDGLLRNLQWREIAGVLAHEISHIKNGDLRVMGLADLMSRLTRFLSLFGQLLLLFNLPLLWADQVQVNWWAVALLIFAPHIILLAQLGLSRTREFHADLNAALLTGDPEGLASALAKIEVGSRGLMDILFPGMNLPEPSWLRTHPPTVERIRRLLELRQQPARPVWQQVWEPGRPVWVRQATRGPRYHWSGLWY</sequence>
<evidence type="ECO:0000256" key="10">
    <source>
        <dbReference type="ARBA" id="ARBA00023136"/>
    </source>
</evidence>
<keyword evidence="4 12" id="KW-0812">Transmembrane</keyword>
<evidence type="ECO:0000256" key="8">
    <source>
        <dbReference type="ARBA" id="ARBA00022989"/>
    </source>
</evidence>
<feature type="transmembrane region" description="Helical" evidence="12">
    <location>
        <begin position="164"/>
        <end position="184"/>
    </location>
</feature>
<evidence type="ECO:0000256" key="4">
    <source>
        <dbReference type="ARBA" id="ARBA00022692"/>
    </source>
</evidence>
<evidence type="ECO:0000313" key="15">
    <source>
        <dbReference type="Proteomes" id="UP001359308"/>
    </source>
</evidence>
<evidence type="ECO:0000256" key="3">
    <source>
        <dbReference type="ARBA" id="ARBA00022670"/>
    </source>
</evidence>
<keyword evidence="6 11" id="KW-0378">Hydrolase</keyword>
<dbReference type="Proteomes" id="UP001359308">
    <property type="component" value="Chromosome"/>
</dbReference>
<organism evidence="14 15">
    <name type="scientific">Methylococcus capsulatus</name>
    <dbReference type="NCBI Taxonomy" id="414"/>
    <lineage>
        <taxon>Bacteria</taxon>
        <taxon>Pseudomonadati</taxon>
        <taxon>Pseudomonadota</taxon>
        <taxon>Gammaproteobacteria</taxon>
        <taxon>Methylococcales</taxon>
        <taxon>Methylococcaceae</taxon>
        <taxon>Methylococcus</taxon>
    </lineage>
</organism>
<keyword evidence="15" id="KW-1185">Reference proteome</keyword>
<evidence type="ECO:0000256" key="2">
    <source>
        <dbReference type="ARBA" id="ARBA00022475"/>
    </source>
</evidence>
<feature type="transmembrane region" description="Helical" evidence="12">
    <location>
        <begin position="190"/>
        <end position="212"/>
    </location>
</feature>
<evidence type="ECO:0000256" key="1">
    <source>
        <dbReference type="ARBA" id="ARBA00004651"/>
    </source>
</evidence>
<keyword evidence="3 11" id="KW-0645">Protease</keyword>
<dbReference type="RefSeq" id="WP_198322624.1">
    <property type="nucleotide sequence ID" value="NZ_CP104311.1"/>
</dbReference>
<proteinExistence type="inferred from homology"/>
<evidence type="ECO:0000256" key="12">
    <source>
        <dbReference type="SAM" id="Phobius"/>
    </source>
</evidence>